<reference evidence="1" key="1">
    <citation type="submission" date="2020-06" db="EMBL/GenBank/DDBJ databases">
        <title>Paenibacillus sp. nov., isolated from soil.</title>
        <authorList>
            <person name="Seo Y.L."/>
        </authorList>
    </citation>
    <scope>NUCLEOTIDE SEQUENCE [LARGE SCALE GENOMIC DNA]</scope>
    <source>
        <strain evidence="1">JW14</strain>
    </source>
</reference>
<dbReference type="CDD" id="cd06561">
    <property type="entry name" value="AlkD_like"/>
    <property type="match status" value="1"/>
</dbReference>
<dbReference type="EMBL" id="JABWCS010000202">
    <property type="protein sequence ID" value="NUU60586.1"/>
    <property type="molecule type" value="Genomic_DNA"/>
</dbReference>
<dbReference type="Proteomes" id="UP000564806">
    <property type="component" value="Unassembled WGS sequence"/>
</dbReference>
<protein>
    <submittedName>
        <fullName evidence="1">DNA alkylation repair protein</fullName>
    </submittedName>
</protein>
<sequence length="231" mass="26962">MDRTIREQLLLLTDADYQKFSAGLIPNVSNILGVRLPELRKLAKGIARGDWRAYLEQADSEYFEEIMLQGMVIGYASSCKNADIEEILKYIAAFVSKIDNWSVCDSFCIGLKFTSSHRDRVWDFLQPYLASDQEYEIRFAVVMLLNFYVEADDMDRVLAKLDVIKHEGYYVKMAVAWALSVCYVKHPERVMTYLKHNFLDDFTFNKALQKITESYRVSSEDKQIIRSMKRR</sequence>
<accession>A0A850EJN3</accession>
<dbReference type="Pfam" id="PF08713">
    <property type="entry name" value="DNA_alkylation"/>
    <property type="match status" value="1"/>
</dbReference>
<gene>
    <name evidence="1" type="ORF">HPT30_09545</name>
</gene>
<dbReference type="PANTHER" id="PTHR34070:SF1">
    <property type="entry name" value="DNA ALKYLATION REPAIR PROTEIN"/>
    <property type="match status" value="1"/>
</dbReference>
<name>A0A850EJN3_9BACL</name>
<dbReference type="AlphaFoldDB" id="A0A850EJN3"/>
<organism evidence="1 2">
    <name type="scientific">Paenibacillus agri</name>
    <dbReference type="NCBI Taxonomy" id="2744309"/>
    <lineage>
        <taxon>Bacteria</taxon>
        <taxon>Bacillati</taxon>
        <taxon>Bacillota</taxon>
        <taxon>Bacilli</taxon>
        <taxon>Bacillales</taxon>
        <taxon>Paenibacillaceae</taxon>
        <taxon>Paenibacillus</taxon>
    </lineage>
</organism>
<dbReference type="InterPro" id="IPR014825">
    <property type="entry name" value="DNA_alkylation"/>
</dbReference>
<comment type="caution">
    <text evidence="1">The sequence shown here is derived from an EMBL/GenBank/DDBJ whole genome shotgun (WGS) entry which is preliminary data.</text>
</comment>
<dbReference type="InterPro" id="IPR016024">
    <property type="entry name" value="ARM-type_fold"/>
</dbReference>
<dbReference type="RefSeq" id="WP_175371166.1">
    <property type="nucleotide sequence ID" value="NZ_JABWCS010000202.1"/>
</dbReference>
<evidence type="ECO:0000313" key="2">
    <source>
        <dbReference type="Proteomes" id="UP000564806"/>
    </source>
</evidence>
<dbReference type="SUPFAM" id="SSF48371">
    <property type="entry name" value="ARM repeat"/>
    <property type="match status" value="1"/>
</dbReference>
<dbReference type="PANTHER" id="PTHR34070">
    <property type="entry name" value="ARMADILLO-TYPE FOLD"/>
    <property type="match status" value="1"/>
</dbReference>
<dbReference type="Gene3D" id="1.25.10.90">
    <property type="match status" value="1"/>
</dbReference>
<keyword evidence="2" id="KW-1185">Reference proteome</keyword>
<evidence type="ECO:0000313" key="1">
    <source>
        <dbReference type="EMBL" id="NUU60586.1"/>
    </source>
</evidence>
<proteinExistence type="predicted"/>